<dbReference type="EMBL" id="CM042011">
    <property type="protein sequence ID" value="KAI3765612.1"/>
    <property type="molecule type" value="Genomic_DNA"/>
</dbReference>
<protein>
    <submittedName>
        <fullName evidence="1">Uncharacterized protein</fullName>
    </submittedName>
</protein>
<comment type="caution">
    <text evidence="1">The sequence shown here is derived from an EMBL/GenBank/DDBJ whole genome shotgun (WGS) entry which is preliminary data.</text>
</comment>
<sequence length="319" mass="35709">MRDSASSSDYPYLKGHAFLRFVEHEVPLCFPEWSFISGLDVTRGLPFRDEANPQIRISVHRFLFIRHLLNPSLTDYSPPTTLMSPPITREIFYGTLVNSSAPESGEASIGWILKCGGLEEVADLMETLSGLHLSIEDVVVPIEVIRNCVNKRNAHAAIRYAGFCTHSDEIFCNAILEFGKRGDMASALTVFEASKQNLGCVNMYAYRKIIDVCGLCCDHLQSGFIYEVDTFAQFGVVFLLFALGLEFSMRKVSLFLIGVFLELVVSEAGDWSSFSVGLHIIRSTSPQQTKRYRLKKPIAPCRARDTRSFILNSISSIEL</sequence>
<gene>
    <name evidence="1" type="ORF">L2E82_15651</name>
</gene>
<evidence type="ECO:0000313" key="1">
    <source>
        <dbReference type="EMBL" id="KAI3765612.1"/>
    </source>
</evidence>
<proteinExistence type="predicted"/>
<dbReference type="Proteomes" id="UP001055811">
    <property type="component" value="Linkage Group LG03"/>
</dbReference>
<organism evidence="1 2">
    <name type="scientific">Cichorium intybus</name>
    <name type="common">Chicory</name>
    <dbReference type="NCBI Taxonomy" id="13427"/>
    <lineage>
        <taxon>Eukaryota</taxon>
        <taxon>Viridiplantae</taxon>
        <taxon>Streptophyta</taxon>
        <taxon>Embryophyta</taxon>
        <taxon>Tracheophyta</taxon>
        <taxon>Spermatophyta</taxon>
        <taxon>Magnoliopsida</taxon>
        <taxon>eudicotyledons</taxon>
        <taxon>Gunneridae</taxon>
        <taxon>Pentapetalae</taxon>
        <taxon>asterids</taxon>
        <taxon>campanulids</taxon>
        <taxon>Asterales</taxon>
        <taxon>Asteraceae</taxon>
        <taxon>Cichorioideae</taxon>
        <taxon>Cichorieae</taxon>
        <taxon>Cichoriinae</taxon>
        <taxon>Cichorium</taxon>
    </lineage>
</organism>
<evidence type="ECO:0000313" key="2">
    <source>
        <dbReference type="Proteomes" id="UP001055811"/>
    </source>
</evidence>
<reference evidence="2" key="1">
    <citation type="journal article" date="2022" name="Mol. Ecol. Resour.">
        <title>The genomes of chicory, endive, great burdock and yacon provide insights into Asteraceae palaeo-polyploidization history and plant inulin production.</title>
        <authorList>
            <person name="Fan W."/>
            <person name="Wang S."/>
            <person name="Wang H."/>
            <person name="Wang A."/>
            <person name="Jiang F."/>
            <person name="Liu H."/>
            <person name="Zhao H."/>
            <person name="Xu D."/>
            <person name="Zhang Y."/>
        </authorList>
    </citation>
    <scope>NUCLEOTIDE SEQUENCE [LARGE SCALE GENOMIC DNA]</scope>
    <source>
        <strain evidence="2">cv. Punajuju</strain>
    </source>
</reference>
<keyword evidence="2" id="KW-1185">Reference proteome</keyword>
<name>A0ACB9F4N4_CICIN</name>
<reference evidence="1 2" key="2">
    <citation type="journal article" date="2022" name="Mol. Ecol. Resour.">
        <title>The genomes of chicory, endive, great burdock and yacon provide insights into Asteraceae paleo-polyploidization history and plant inulin production.</title>
        <authorList>
            <person name="Fan W."/>
            <person name="Wang S."/>
            <person name="Wang H."/>
            <person name="Wang A."/>
            <person name="Jiang F."/>
            <person name="Liu H."/>
            <person name="Zhao H."/>
            <person name="Xu D."/>
            <person name="Zhang Y."/>
        </authorList>
    </citation>
    <scope>NUCLEOTIDE SEQUENCE [LARGE SCALE GENOMIC DNA]</scope>
    <source>
        <strain evidence="2">cv. Punajuju</strain>
        <tissue evidence="1">Leaves</tissue>
    </source>
</reference>
<accession>A0ACB9F4N4</accession>